<dbReference type="NCBIfam" id="NF002320">
    <property type="entry name" value="PRK01259.1"/>
    <property type="match status" value="1"/>
</dbReference>
<keyword evidence="2 11" id="KW-0808">Transferase</keyword>
<dbReference type="GO" id="GO:0004749">
    <property type="term" value="F:ribose phosphate diphosphokinase activity"/>
    <property type="evidence" value="ECO:0007669"/>
    <property type="project" value="UniProtKB-EC"/>
</dbReference>
<dbReference type="GO" id="GO:0000287">
    <property type="term" value="F:magnesium ion binding"/>
    <property type="evidence" value="ECO:0007669"/>
    <property type="project" value="InterPro"/>
</dbReference>
<evidence type="ECO:0000256" key="5">
    <source>
        <dbReference type="ARBA" id="ARBA00022741"/>
    </source>
</evidence>
<organism evidence="11 12">
    <name type="scientific">Flavipsychrobacter stenotrophus</name>
    <dbReference type="NCBI Taxonomy" id="2077091"/>
    <lineage>
        <taxon>Bacteria</taxon>
        <taxon>Pseudomonadati</taxon>
        <taxon>Bacteroidota</taxon>
        <taxon>Chitinophagia</taxon>
        <taxon>Chitinophagales</taxon>
        <taxon>Chitinophagaceae</taxon>
        <taxon>Flavipsychrobacter</taxon>
    </lineage>
</organism>
<evidence type="ECO:0000256" key="7">
    <source>
        <dbReference type="ARBA" id="ARBA00022840"/>
    </source>
</evidence>
<dbReference type="InterPro" id="IPR000842">
    <property type="entry name" value="PRib_PP_synth_CS"/>
</dbReference>
<keyword evidence="12" id="KW-1185">Reference proteome</keyword>
<keyword evidence="8" id="KW-0460">Magnesium</keyword>
<dbReference type="GO" id="GO:0006164">
    <property type="term" value="P:purine nucleotide biosynthetic process"/>
    <property type="evidence" value="ECO:0007669"/>
    <property type="project" value="TreeGrafter"/>
</dbReference>
<evidence type="ECO:0000256" key="6">
    <source>
        <dbReference type="ARBA" id="ARBA00022777"/>
    </source>
</evidence>
<dbReference type="NCBIfam" id="TIGR01251">
    <property type="entry name" value="ribP_PPkin"/>
    <property type="match status" value="1"/>
</dbReference>
<reference evidence="11 12" key="1">
    <citation type="submission" date="2018-01" db="EMBL/GenBank/DDBJ databases">
        <title>A novel member of the phylum Bacteroidetes isolated from glacier ice.</title>
        <authorList>
            <person name="Liu Q."/>
            <person name="Xin Y.-H."/>
        </authorList>
    </citation>
    <scope>NUCLEOTIDE SEQUENCE [LARGE SCALE GENOMIC DNA]</scope>
    <source>
        <strain evidence="11 12">RB1R16</strain>
    </source>
</reference>
<dbReference type="EC" id="2.7.6.1" evidence="1"/>
<dbReference type="Gene3D" id="3.40.50.2020">
    <property type="match status" value="2"/>
</dbReference>
<dbReference type="PANTHER" id="PTHR10210:SF41">
    <property type="entry name" value="RIBOSE-PHOSPHATE PYROPHOSPHOKINASE 1, CHLOROPLASTIC"/>
    <property type="match status" value="1"/>
</dbReference>
<dbReference type="InterPro" id="IPR029057">
    <property type="entry name" value="PRTase-like"/>
</dbReference>
<protein>
    <recommendedName>
        <fullName evidence="1">ribose-phosphate diphosphokinase</fullName>
        <ecNumber evidence="1">2.7.6.1</ecNumber>
    </recommendedName>
</protein>
<dbReference type="CDD" id="cd06223">
    <property type="entry name" value="PRTases_typeI"/>
    <property type="match status" value="1"/>
</dbReference>
<dbReference type="FunFam" id="3.40.50.2020:FF:000007">
    <property type="entry name" value="Ribose-phosphate pyrophosphokinase"/>
    <property type="match status" value="1"/>
</dbReference>
<dbReference type="SMART" id="SM01400">
    <property type="entry name" value="Pribosyltran_N"/>
    <property type="match status" value="1"/>
</dbReference>
<evidence type="ECO:0000256" key="9">
    <source>
        <dbReference type="ARBA" id="ARBA00049535"/>
    </source>
</evidence>
<evidence type="ECO:0000259" key="10">
    <source>
        <dbReference type="Pfam" id="PF13793"/>
    </source>
</evidence>
<dbReference type="AlphaFoldDB" id="A0A2S7T2M2"/>
<dbReference type="GO" id="GO:0009156">
    <property type="term" value="P:ribonucleoside monophosphate biosynthetic process"/>
    <property type="evidence" value="ECO:0007669"/>
    <property type="project" value="InterPro"/>
</dbReference>
<evidence type="ECO:0000313" key="12">
    <source>
        <dbReference type="Proteomes" id="UP000239872"/>
    </source>
</evidence>
<evidence type="ECO:0000313" key="11">
    <source>
        <dbReference type="EMBL" id="PQJ13045.1"/>
    </source>
</evidence>
<dbReference type="InterPro" id="IPR005946">
    <property type="entry name" value="Rib-P_diPkinase"/>
</dbReference>
<keyword evidence="4" id="KW-0545">Nucleotide biosynthesis</keyword>
<keyword evidence="5" id="KW-0547">Nucleotide-binding</keyword>
<dbReference type="PROSITE" id="PS00114">
    <property type="entry name" value="PRPP_SYNTHASE"/>
    <property type="match status" value="1"/>
</dbReference>
<dbReference type="GO" id="GO:0006015">
    <property type="term" value="P:5-phosphoribose 1-diphosphate biosynthetic process"/>
    <property type="evidence" value="ECO:0007669"/>
    <property type="project" value="TreeGrafter"/>
</dbReference>
<proteinExistence type="predicted"/>
<keyword evidence="3" id="KW-0479">Metal-binding</keyword>
<evidence type="ECO:0000256" key="1">
    <source>
        <dbReference type="ARBA" id="ARBA00013247"/>
    </source>
</evidence>
<dbReference type="GO" id="GO:0005737">
    <property type="term" value="C:cytoplasm"/>
    <property type="evidence" value="ECO:0007669"/>
    <property type="project" value="TreeGrafter"/>
</dbReference>
<dbReference type="PANTHER" id="PTHR10210">
    <property type="entry name" value="RIBOSE-PHOSPHATE DIPHOSPHOKINASE FAMILY MEMBER"/>
    <property type="match status" value="1"/>
</dbReference>
<dbReference type="RefSeq" id="WP_105037929.1">
    <property type="nucleotide sequence ID" value="NZ_PPSL01000001.1"/>
</dbReference>
<gene>
    <name evidence="11" type="ORF">CJD36_004695</name>
</gene>
<dbReference type="EMBL" id="PPSL01000001">
    <property type="protein sequence ID" value="PQJ13045.1"/>
    <property type="molecule type" value="Genomic_DNA"/>
</dbReference>
<feature type="domain" description="Ribose-phosphate pyrophosphokinase N-terminal" evidence="10">
    <location>
        <begin position="8"/>
        <end position="123"/>
    </location>
</feature>
<dbReference type="Proteomes" id="UP000239872">
    <property type="component" value="Unassembled WGS sequence"/>
</dbReference>
<name>A0A2S7T2M2_9BACT</name>
<dbReference type="InterPro" id="IPR029099">
    <property type="entry name" value="Pribosyltran_N"/>
</dbReference>
<dbReference type="InterPro" id="IPR000836">
    <property type="entry name" value="PRTase_dom"/>
</dbReference>
<dbReference type="OrthoDB" id="9777067at2"/>
<evidence type="ECO:0000256" key="8">
    <source>
        <dbReference type="ARBA" id="ARBA00022842"/>
    </source>
</evidence>
<evidence type="ECO:0000256" key="3">
    <source>
        <dbReference type="ARBA" id="ARBA00022723"/>
    </source>
</evidence>
<evidence type="ECO:0000256" key="2">
    <source>
        <dbReference type="ARBA" id="ARBA00022679"/>
    </source>
</evidence>
<sequence length="318" mass="34961">MQHIDSSVKIFSGTGSGYLAEKIVESYGTRLGHISIQKFSDGEMQPVIQESVRGAYVFLIQSTFAPADNLMELLLMIDACKRASAGYITAVIPYYGFARQDRKDKPRVAIGSKLVANLLTTAGANRVITMDLHAPQIQGFFDIPVDHMDSSAVFIPYIEKLKLENFIFAAPDVGSTNRVREVAKYFEVDMVICDKQRKRANEIASMTVIGDVKGKNVILIDDICDTAGTLCKSAAMLMEKGALSVRACCTHPVLSGNAYENIANSVLEELVVCDTIPLKKQTPKIKVLSTAELFAVAIRNTFENKSISSLFIHSNMKY</sequence>
<keyword evidence="7" id="KW-0067">ATP-binding</keyword>
<dbReference type="SUPFAM" id="SSF53271">
    <property type="entry name" value="PRTase-like"/>
    <property type="match status" value="1"/>
</dbReference>
<dbReference type="GO" id="GO:0016301">
    <property type="term" value="F:kinase activity"/>
    <property type="evidence" value="ECO:0007669"/>
    <property type="project" value="UniProtKB-KW"/>
</dbReference>
<comment type="catalytic activity">
    <reaction evidence="9">
        <text>D-ribose 5-phosphate + ATP = 5-phospho-alpha-D-ribose 1-diphosphate + AMP + H(+)</text>
        <dbReference type="Rhea" id="RHEA:15609"/>
        <dbReference type="ChEBI" id="CHEBI:15378"/>
        <dbReference type="ChEBI" id="CHEBI:30616"/>
        <dbReference type="ChEBI" id="CHEBI:58017"/>
        <dbReference type="ChEBI" id="CHEBI:78346"/>
        <dbReference type="ChEBI" id="CHEBI:456215"/>
        <dbReference type="EC" id="2.7.6.1"/>
    </reaction>
</comment>
<dbReference type="Pfam" id="PF13793">
    <property type="entry name" value="Pribosyltran_N"/>
    <property type="match status" value="1"/>
</dbReference>
<dbReference type="Pfam" id="PF14572">
    <property type="entry name" value="Pribosyl_synth"/>
    <property type="match status" value="1"/>
</dbReference>
<comment type="caution">
    <text evidence="11">The sequence shown here is derived from an EMBL/GenBank/DDBJ whole genome shotgun (WGS) entry which is preliminary data.</text>
</comment>
<dbReference type="GO" id="GO:0005524">
    <property type="term" value="F:ATP binding"/>
    <property type="evidence" value="ECO:0007669"/>
    <property type="project" value="UniProtKB-KW"/>
</dbReference>
<evidence type="ECO:0000256" key="4">
    <source>
        <dbReference type="ARBA" id="ARBA00022727"/>
    </source>
</evidence>
<keyword evidence="6 11" id="KW-0418">Kinase</keyword>
<dbReference type="GO" id="GO:0002189">
    <property type="term" value="C:ribose phosphate diphosphokinase complex"/>
    <property type="evidence" value="ECO:0007669"/>
    <property type="project" value="TreeGrafter"/>
</dbReference>
<accession>A0A2S7T2M2</accession>